<dbReference type="RefSeq" id="WP_256120386.1">
    <property type="nucleotide sequence ID" value="NZ_WHSB02000014.1"/>
</dbReference>
<proteinExistence type="predicted"/>
<name>A0ABT1RF04_9HYPH</name>
<keyword evidence="2" id="KW-1185">Reference proteome</keyword>
<dbReference type="SUPFAM" id="SSF140736">
    <property type="entry name" value="Rv1873-like"/>
    <property type="match status" value="1"/>
</dbReference>
<organism evidence="1 2">
    <name type="scientific">Shinella lacus</name>
    <dbReference type="NCBI Taxonomy" id="2654216"/>
    <lineage>
        <taxon>Bacteria</taxon>
        <taxon>Pseudomonadati</taxon>
        <taxon>Pseudomonadota</taxon>
        <taxon>Alphaproteobacteria</taxon>
        <taxon>Hyphomicrobiales</taxon>
        <taxon>Rhizobiaceae</taxon>
        <taxon>Shinella</taxon>
    </lineage>
</organism>
<dbReference type="InterPro" id="IPR014937">
    <property type="entry name" value="DUF1810"/>
</dbReference>
<evidence type="ECO:0000313" key="2">
    <source>
        <dbReference type="Proteomes" id="UP000996601"/>
    </source>
</evidence>
<dbReference type="Gene3D" id="1.25.40.380">
    <property type="entry name" value="Protein of unknown function DUF1810"/>
    <property type="match status" value="1"/>
</dbReference>
<evidence type="ECO:0000313" key="1">
    <source>
        <dbReference type="EMBL" id="MCQ4633763.1"/>
    </source>
</evidence>
<comment type="caution">
    <text evidence="1">The sequence shown here is derived from an EMBL/GenBank/DDBJ whole genome shotgun (WGS) entry which is preliminary data.</text>
</comment>
<dbReference type="EMBL" id="WHSB02000014">
    <property type="protein sequence ID" value="MCQ4633763.1"/>
    <property type="molecule type" value="Genomic_DNA"/>
</dbReference>
<gene>
    <name evidence="1" type="ORF">GB927_027270</name>
</gene>
<dbReference type="InterPro" id="IPR036287">
    <property type="entry name" value="Rv1873-like_sf"/>
</dbReference>
<reference evidence="1" key="1">
    <citation type="submission" date="2021-07" db="EMBL/GenBank/DDBJ databases">
        <title>Shinella sp. nov., a novel member of the genus Shinella from water.</title>
        <authorList>
            <person name="Deng Y."/>
        </authorList>
    </citation>
    <scope>NUCLEOTIDE SEQUENCE</scope>
    <source>
        <strain evidence="1">CPCC 100929</strain>
    </source>
</reference>
<dbReference type="PIRSF" id="PIRSF008546">
    <property type="entry name" value="UCP008546"/>
    <property type="match status" value="1"/>
</dbReference>
<dbReference type="Proteomes" id="UP000996601">
    <property type="component" value="Unassembled WGS sequence"/>
</dbReference>
<accession>A0ABT1RF04</accession>
<dbReference type="Pfam" id="PF08837">
    <property type="entry name" value="DUF1810"/>
    <property type="match status" value="1"/>
</dbReference>
<protein>
    <submittedName>
        <fullName evidence="1">DUF1810 domain-containing protein</fullName>
    </submittedName>
</protein>
<sequence>MDKDPPHDLDRFKLAQAPVFETVLRELRSGRKRSHWMWFVFPQMRGLGRSPAARHFGIASLGEAQAYLADPVLSERLRLATEAVVSVEGRSLLEIFGSPDDQKFRSSMTLFAVASSDDPLFTQALQTCCDGVRDAQTLALLNA</sequence>